<feature type="region of interest" description="Disordered" evidence="2">
    <location>
        <begin position="318"/>
        <end position="366"/>
    </location>
</feature>
<gene>
    <name evidence="4" type="ORF">COLO4_03834</name>
</gene>
<evidence type="ECO:0000259" key="3">
    <source>
        <dbReference type="PROSITE" id="PS50158"/>
    </source>
</evidence>
<feature type="compositionally biased region" description="Low complexity" evidence="2">
    <location>
        <begin position="330"/>
        <end position="352"/>
    </location>
</feature>
<dbReference type="OrthoDB" id="1002462at2759"/>
<reference evidence="5" key="1">
    <citation type="submission" date="2013-09" db="EMBL/GenBank/DDBJ databases">
        <title>Corchorus olitorius genome sequencing.</title>
        <authorList>
            <person name="Alam M."/>
            <person name="Haque M.S."/>
            <person name="Islam M.S."/>
            <person name="Emdad E.M."/>
            <person name="Islam M.M."/>
            <person name="Ahmed B."/>
            <person name="Halim A."/>
            <person name="Hossen Q.M.M."/>
            <person name="Hossain M.Z."/>
            <person name="Ahmed R."/>
            <person name="Khan M.M."/>
            <person name="Islam R."/>
            <person name="Rashid M.M."/>
            <person name="Khan S.A."/>
            <person name="Rahman M.S."/>
            <person name="Alam M."/>
            <person name="Yahiya A.S."/>
            <person name="Khan M.S."/>
            <person name="Azam M.S."/>
            <person name="Haque T."/>
            <person name="Lashkar M.Z.H."/>
            <person name="Akhand A.I."/>
            <person name="Morshed G."/>
            <person name="Roy S."/>
            <person name="Uddin K.S."/>
            <person name="Rabeya T."/>
            <person name="Hossain A.S."/>
            <person name="Chowdhury A."/>
            <person name="Snigdha A.R."/>
            <person name="Mortoza M.S."/>
            <person name="Matin S.A."/>
            <person name="Hoque S.M.E."/>
            <person name="Islam M.K."/>
            <person name="Roy D.K."/>
            <person name="Haider R."/>
            <person name="Moosa M.M."/>
            <person name="Elias S.M."/>
            <person name="Hasan A.M."/>
            <person name="Jahan S."/>
            <person name="Shafiuddin M."/>
            <person name="Mahmood N."/>
            <person name="Shommy N.S."/>
        </authorList>
    </citation>
    <scope>NUCLEOTIDE SEQUENCE [LARGE SCALE GENOMIC DNA]</scope>
    <source>
        <strain evidence="5">cv. O-4</strain>
    </source>
</reference>
<dbReference type="InterPro" id="IPR001878">
    <property type="entry name" value="Znf_CCHC"/>
</dbReference>
<keyword evidence="1" id="KW-0862">Zinc</keyword>
<evidence type="ECO:0000313" key="5">
    <source>
        <dbReference type="Proteomes" id="UP000187203"/>
    </source>
</evidence>
<dbReference type="PROSITE" id="PS50158">
    <property type="entry name" value="ZF_CCHC"/>
    <property type="match status" value="1"/>
</dbReference>
<dbReference type="Proteomes" id="UP000187203">
    <property type="component" value="Unassembled WGS sequence"/>
</dbReference>
<dbReference type="STRING" id="93759.A0A1R3KW94"/>
<keyword evidence="1" id="KW-0863">Zinc-finger</keyword>
<dbReference type="GO" id="GO:0008270">
    <property type="term" value="F:zinc ion binding"/>
    <property type="evidence" value="ECO:0007669"/>
    <property type="project" value="UniProtKB-KW"/>
</dbReference>
<evidence type="ECO:0000256" key="1">
    <source>
        <dbReference type="PROSITE-ProRule" id="PRU00047"/>
    </source>
</evidence>
<evidence type="ECO:0000313" key="4">
    <source>
        <dbReference type="EMBL" id="OMP11404.1"/>
    </source>
</evidence>
<organism evidence="4 5">
    <name type="scientific">Corchorus olitorius</name>
    <dbReference type="NCBI Taxonomy" id="93759"/>
    <lineage>
        <taxon>Eukaryota</taxon>
        <taxon>Viridiplantae</taxon>
        <taxon>Streptophyta</taxon>
        <taxon>Embryophyta</taxon>
        <taxon>Tracheophyta</taxon>
        <taxon>Spermatophyta</taxon>
        <taxon>Magnoliopsida</taxon>
        <taxon>eudicotyledons</taxon>
        <taxon>Gunneridae</taxon>
        <taxon>Pentapetalae</taxon>
        <taxon>rosids</taxon>
        <taxon>malvids</taxon>
        <taxon>Malvales</taxon>
        <taxon>Malvaceae</taxon>
        <taxon>Grewioideae</taxon>
        <taxon>Apeibeae</taxon>
        <taxon>Corchorus</taxon>
    </lineage>
</organism>
<sequence>MTNDDKTEASTVTAANTLLSALSASKSHTLHPMNDITSPYYLSNVDCSTTSLITIVLTGTNYSIWKRTMTNALKGRNKLSFVDGSLEKPSPGSKEEFAWEKCNFMVITWLNNSIAPELHSSVAFYEEAHDIWKDLHERFAGSDHARLFELKDMIYQTKQDNMSVSEYYTKMKSFWDEINIVSKVLNCSCGGLKELQAEREQERLHQFLCGINMDKFKTVRSQILSMDPLPAINRAYAMLITEEKKLSIGSSRVPIEAAAFAVKPSQKPSPNVNQSSQQTRVINEEESDKPICGHCGKLGHLKERCYELIGYPADWDTRGNRGRGLGGRQQQGTVHTATSGGGTSSSQQVAAGTNNQIPGLTHEQIT</sequence>
<dbReference type="AlphaFoldDB" id="A0A1R3KW94"/>
<feature type="domain" description="CCHC-type" evidence="3">
    <location>
        <begin position="292"/>
        <end position="305"/>
    </location>
</feature>
<dbReference type="Pfam" id="PF14244">
    <property type="entry name" value="Retrotran_gag_3"/>
    <property type="match status" value="1"/>
</dbReference>
<dbReference type="PANTHER" id="PTHR37610">
    <property type="entry name" value="CCHC-TYPE DOMAIN-CONTAINING PROTEIN"/>
    <property type="match status" value="1"/>
</dbReference>
<keyword evidence="5" id="KW-1185">Reference proteome</keyword>
<protein>
    <recommendedName>
        <fullName evidence="3">CCHC-type domain-containing protein</fullName>
    </recommendedName>
</protein>
<feature type="compositionally biased region" description="Polar residues" evidence="2">
    <location>
        <begin position="353"/>
        <end position="366"/>
    </location>
</feature>
<proteinExistence type="predicted"/>
<dbReference type="PANTHER" id="PTHR37610:SF97">
    <property type="entry name" value="RETROTRANSPOSON GAG DOMAIN-CONTAINING PROTEIN"/>
    <property type="match status" value="1"/>
</dbReference>
<comment type="caution">
    <text evidence="4">The sequence shown here is derived from an EMBL/GenBank/DDBJ whole genome shotgun (WGS) entry which is preliminary data.</text>
</comment>
<name>A0A1R3KW94_9ROSI</name>
<keyword evidence="1" id="KW-0479">Metal-binding</keyword>
<dbReference type="EMBL" id="AWUE01010706">
    <property type="protein sequence ID" value="OMP11404.1"/>
    <property type="molecule type" value="Genomic_DNA"/>
</dbReference>
<dbReference type="GO" id="GO:0003676">
    <property type="term" value="F:nucleic acid binding"/>
    <property type="evidence" value="ECO:0007669"/>
    <property type="project" value="InterPro"/>
</dbReference>
<evidence type="ECO:0000256" key="2">
    <source>
        <dbReference type="SAM" id="MobiDB-lite"/>
    </source>
</evidence>
<dbReference type="InterPro" id="IPR029472">
    <property type="entry name" value="Copia-like_N"/>
</dbReference>
<accession>A0A1R3KW94</accession>